<dbReference type="EC" id="7.1.1.2" evidence="2"/>
<keyword evidence="1 2" id="KW-0496">Mitochondrion</keyword>
<protein>
    <recommendedName>
        <fullName evidence="2">NADH-ubiquinone oxidoreductase chain 6</fullName>
        <ecNumber evidence="2">7.1.1.2</ecNumber>
    </recommendedName>
</protein>
<feature type="transmembrane region" description="Helical" evidence="2">
    <location>
        <begin position="44"/>
        <end position="63"/>
    </location>
</feature>
<comment type="function">
    <text evidence="2">Core subunit of the mitochondrial membrane respiratory chain NADH dehydrogenase (Complex I) which catalyzes electron transfer from NADH through the respiratory chain, using ubiquinone as an electron acceptor. Essential for the catalytic activity and assembly of complex I.</text>
</comment>
<dbReference type="FunFam" id="1.20.120.1200:FF:000008">
    <property type="entry name" value="NADH-ubiquinone oxidoreductase chain 6"/>
    <property type="match status" value="1"/>
</dbReference>
<feature type="transmembrane region" description="Helical" evidence="2">
    <location>
        <begin position="15"/>
        <end position="37"/>
    </location>
</feature>
<gene>
    <name evidence="3" type="primary">nad6</name>
</gene>
<comment type="similarity">
    <text evidence="2">Belongs to the complex I subunit 6 family.</text>
</comment>
<proteinExistence type="inferred from homology"/>
<evidence type="ECO:0000313" key="3">
    <source>
        <dbReference type="EMBL" id="QTH79186.1"/>
    </source>
</evidence>
<geneLocation type="mitochondrion" evidence="3"/>
<dbReference type="Pfam" id="PF00499">
    <property type="entry name" value="Oxidored_q3"/>
    <property type="match status" value="1"/>
</dbReference>
<keyword evidence="2" id="KW-0813">Transport</keyword>
<dbReference type="PANTHER" id="PTHR33269">
    <property type="entry name" value="NADH-UBIQUINONE OXIDOREDUCTASE CHAIN 6"/>
    <property type="match status" value="1"/>
</dbReference>
<dbReference type="InterPro" id="IPR042106">
    <property type="entry name" value="Nuo/plastoQ_OxRdtase_6_NuoJ"/>
</dbReference>
<comment type="catalytic activity">
    <reaction evidence="2">
        <text>a ubiquinone + NADH + 5 H(+)(in) = a ubiquinol + NAD(+) + 4 H(+)(out)</text>
        <dbReference type="Rhea" id="RHEA:29091"/>
        <dbReference type="Rhea" id="RHEA-COMP:9565"/>
        <dbReference type="Rhea" id="RHEA-COMP:9566"/>
        <dbReference type="ChEBI" id="CHEBI:15378"/>
        <dbReference type="ChEBI" id="CHEBI:16389"/>
        <dbReference type="ChEBI" id="CHEBI:17976"/>
        <dbReference type="ChEBI" id="CHEBI:57540"/>
        <dbReference type="ChEBI" id="CHEBI:57945"/>
        <dbReference type="EC" id="7.1.1.2"/>
    </reaction>
</comment>
<dbReference type="PANTHER" id="PTHR33269:SF17">
    <property type="entry name" value="NADH-UBIQUINONE OXIDOREDUCTASE CHAIN 6"/>
    <property type="match status" value="1"/>
</dbReference>
<keyword evidence="2" id="KW-0830">Ubiquinone</keyword>
<reference evidence="3" key="1">
    <citation type="submission" date="2021-03" db="EMBL/GenBank/DDBJ databases">
        <authorList>
            <person name="Huang L."/>
        </authorList>
    </citation>
    <scope>NUCLEOTIDE SEQUENCE</scope>
</reference>
<feature type="transmembrane region" description="Helical" evidence="2">
    <location>
        <begin position="184"/>
        <end position="207"/>
    </location>
</feature>
<keyword evidence="2" id="KW-0812">Transmembrane</keyword>
<comment type="subcellular location">
    <subcellularLocation>
        <location evidence="2">Mitochondrion membrane</location>
        <topology evidence="2">Multi-pass membrane protein</topology>
    </subcellularLocation>
</comment>
<keyword evidence="2" id="KW-0249">Electron transport</keyword>
<dbReference type="GO" id="GO:0008137">
    <property type="term" value="F:NADH dehydrogenase (ubiquinone) activity"/>
    <property type="evidence" value="ECO:0007669"/>
    <property type="project" value="UniProtKB-UniRule"/>
</dbReference>
<sequence>MNSIFLLNDSITNGFRIECVDIIYLVSICLGITTIVCRNPVVSVLFLIALFINVAGLLILVGYNFLGLAYILVYVGAVSILFLFILMLINIRISELLTETNNDIPLAVLTVLLFYYIIGQTLPSNLTDNTIVSYLSNSFSNIYSVQLNNDLNQQIGYASSKGWDSSLIEPTHIASIGNIMYTSYSMWLIITSIILLLGMVGAIVITIKQK</sequence>
<dbReference type="RefSeq" id="YP_010241236.1">
    <property type="nucleotide sequence ID" value="NC_059911.1"/>
</dbReference>
<organism evidence="3">
    <name type="scientific">Penicillium canescens</name>
    <dbReference type="NCBI Taxonomy" id="5083"/>
    <lineage>
        <taxon>Eukaryota</taxon>
        <taxon>Fungi</taxon>
        <taxon>Dikarya</taxon>
        <taxon>Ascomycota</taxon>
        <taxon>Pezizomycotina</taxon>
        <taxon>Eurotiomycetes</taxon>
        <taxon>Eurotiomycetidae</taxon>
        <taxon>Eurotiales</taxon>
        <taxon>Aspergillaceae</taxon>
        <taxon>Penicillium</taxon>
    </lineage>
</organism>
<dbReference type="GO" id="GO:0031966">
    <property type="term" value="C:mitochondrial membrane"/>
    <property type="evidence" value="ECO:0007669"/>
    <property type="project" value="UniProtKB-SubCell"/>
</dbReference>
<feature type="transmembrane region" description="Helical" evidence="2">
    <location>
        <begin position="69"/>
        <end position="89"/>
    </location>
</feature>
<evidence type="ECO:0000256" key="1">
    <source>
        <dbReference type="ARBA" id="ARBA00023128"/>
    </source>
</evidence>
<accession>A0A8A6C3U6</accession>
<keyword evidence="2" id="KW-0520">NAD</keyword>
<dbReference type="AlphaFoldDB" id="A0A8A6C3U6"/>
<evidence type="ECO:0000256" key="2">
    <source>
        <dbReference type="RuleBase" id="RU004430"/>
    </source>
</evidence>
<keyword evidence="2" id="KW-0679">Respiratory chain</keyword>
<name>A0A8A6C3U6_PENCN</name>
<dbReference type="GeneID" id="69240086"/>
<feature type="transmembrane region" description="Helical" evidence="2">
    <location>
        <begin position="101"/>
        <end position="118"/>
    </location>
</feature>
<dbReference type="InterPro" id="IPR001457">
    <property type="entry name" value="NADH_UbQ/plastoQ_OxRdtase_su6"/>
</dbReference>
<dbReference type="Gene3D" id="1.20.120.1200">
    <property type="entry name" value="NADH-ubiquinone/plastoquinone oxidoreductase chain 6, subunit NuoJ"/>
    <property type="match status" value="1"/>
</dbReference>
<keyword evidence="2" id="KW-0472">Membrane</keyword>
<keyword evidence="2" id="KW-1278">Translocase</keyword>
<keyword evidence="2" id="KW-1133">Transmembrane helix</keyword>
<dbReference type="EMBL" id="MW715691">
    <property type="protein sequence ID" value="QTH79186.1"/>
    <property type="molecule type" value="Genomic_DNA"/>
</dbReference>